<dbReference type="PROSITE" id="PS50109">
    <property type="entry name" value="HIS_KIN"/>
    <property type="match status" value="1"/>
</dbReference>
<feature type="domain" description="HAMP" evidence="12">
    <location>
        <begin position="29"/>
        <end position="81"/>
    </location>
</feature>
<dbReference type="InterPro" id="IPR036097">
    <property type="entry name" value="HisK_dim/P_sf"/>
</dbReference>
<dbReference type="PANTHER" id="PTHR45436:SF1">
    <property type="entry name" value="SENSOR PROTEIN QSEC"/>
    <property type="match status" value="1"/>
</dbReference>
<proteinExistence type="predicted"/>
<dbReference type="RefSeq" id="WP_353642769.1">
    <property type="nucleotide sequence ID" value="NZ_CP159253.1"/>
</dbReference>
<dbReference type="GO" id="GO:0000155">
    <property type="term" value="F:phosphorelay sensor kinase activity"/>
    <property type="evidence" value="ECO:0007669"/>
    <property type="project" value="InterPro"/>
</dbReference>
<dbReference type="SMART" id="SM00387">
    <property type="entry name" value="HATPase_c"/>
    <property type="match status" value="1"/>
</dbReference>
<feature type="transmembrane region" description="Helical" evidence="10">
    <location>
        <begin position="6"/>
        <end position="27"/>
    </location>
</feature>
<evidence type="ECO:0000313" key="13">
    <source>
        <dbReference type="EMBL" id="XCG49701.1"/>
    </source>
</evidence>
<reference evidence="13" key="1">
    <citation type="submission" date="2024-06" db="EMBL/GenBank/DDBJ databases">
        <title>Mesorhizobium karijinii sp. nov., a symbiont of the iconic Swainsona formosa from arid Australia.</title>
        <authorList>
            <person name="Hill Y.J."/>
            <person name="Watkin E.L.J."/>
            <person name="O'Hara G.W."/>
            <person name="Terpolilli J."/>
            <person name="Tye M.L."/>
            <person name="Kohlmeier M.G."/>
        </authorList>
    </citation>
    <scope>NUCLEOTIDE SEQUENCE</scope>
    <source>
        <strain evidence="13">WSM2240</strain>
    </source>
</reference>
<evidence type="ECO:0000256" key="7">
    <source>
        <dbReference type="ARBA" id="ARBA00022777"/>
    </source>
</evidence>
<evidence type="ECO:0000256" key="3">
    <source>
        <dbReference type="ARBA" id="ARBA00012438"/>
    </source>
</evidence>
<evidence type="ECO:0000259" key="11">
    <source>
        <dbReference type="PROSITE" id="PS50109"/>
    </source>
</evidence>
<dbReference type="CDD" id="cd00075">
    <property type="entry name" value="HATPase"/>
    <property type="match status" value="1"/>
</dbReference>
<organism evidence="13">
    <name type="scientific">Mesorhizobium sp. WSM2240</name>
    <dbReference type="NCBI Taxonomy" id="3228851"/>
    <lineage>
        <taxon>Bacteria</taxon>
        <taxon>Pseudomonadati</taxon>
        <taxon>Pseudomonadota</taxon>
        <taxon>Alphaproteobacteria</taxon>
        <taxon>Hyphomicrobiales</taxon>
        <taxon>Phyllobacteriaceae</taxon>
        <taxon>Mesorhizobium</taxon>
    </lineage>
</organism>
<keyword evidence="5" id="KW-0808">Transferase</keyword>
<comment type="catalytic activity">
    <reaction evidence="1">
        <text>ATP + protein L-histidine = ADP + protein N-phospho-L-histidine.</text>
        <dbReference type="EC" id="2.7.13.3"/>
    </reaction>
</comment>
<dbReference type="Pfam" id="PF02518">
    <property type="entry name" value="HATPase_c"/>
    <property type="match status" value="1"/>
</dbReference>
<dbReference type="EMBL" id="CP159253">
    <property type="protein sequence ID" value="XCG49701.1"/>
    <property type="molecule type" value="Genomic_DNA"/>
</dbReference>
<evidence type="ECO:0000256" key="9">
    <source>
        <dbReference type="ARBA" id="ARBA00023012"/>
    </source>
</evidence>
<dbReference type="InterPro" id="IPR036890">
    <property type="entry name" value="HATPase_C_sf"/>
</dbReference>
<evidence type="ECO:0000256" key="10">
    <source>
        <dbReference type="SAM" id="Phobius"/>
    </source>
</evidence>
<protein>
    <recommendedName>
        <fullName evidence="3">histidine kinase</fullName>
        <ecNumber evidence="3">2.7.13.3</ecNumber>
    </recommendedName>
</protein>
<evidence type="ECO:0000256" key="4">
    <source>
        <dbReference type="ARBA" id="ARBA00022553"/>
    </source>
</evidence>
<feature type="domain" description="Histidine kinase" evidence="11">
    <location>
        <begin position="89"/>
        <end position="298"/>
    </location>
</feature>
<accession>A0AAU8CTQ1</accession>
<dbReference type="EC" id="2.7.13.3" evidence="3"/>
<keyword evidence="9" id="KW-0902">Two-component regulatory system</keyword>
<sequence length="298" mass="32286">MKDTLSFSLFVSIPLLMPFNVAVIWVVTRRSLAPIEVLRREIGLRDGGNLSPIGIIDLPVELDTTAASFNRLLERLRTAYDDESEFAAICAHELRTPVAGALAQTQRLVAVLPQGAAKARAHGIEELLSSLAHRIENLLQFARAASNIGIVDHAIDLVPAVRLFVEDFGRKSEYAGRLILDVDGCPALMRKVAVDAFAFPLRNLIENALTHGLPDAPITISVRSDGTIAIANAGPAVPPSDLENLTKRFWRGATPAAGSGLGLHIANMFIERMGARLEFASPARGREDGFEAIIRFPE</sequence>
<dbReference type="Gene3D" id="1.10.287.130">
    <property type="match status" value="1"/>
</dbReference>
<comment type="subcellular location">
    <subcellularLocation>
        <location evidence="2">Membrane</location>
    </subcellularLocation>
</comment>
<dbReference type="SMART" id="SM00388">
    <property type="entry name" value="HisKA"/>
    <property type="match status" value="1"/>
</dbReference>
<name>A0AAU8CTQ1_9HYPH</name>
<dbReference type="AlphaFoldDB" id="A0AAU8CTQ1"/>
<dbReference type="InterPro" id="IPR005467">
    <property type="entry name" value="His_kinase_dom"/>
</dbReference>
<dbReference type="InterPro" id="IPR003661">
    <property type="entry name" value="HisK_dim/P_dom"/>
</dbReference>
<keyword evidence="4" id="KW-0597">Phosphoprotein</keyword>
<evidence type="ECO:0000256" key="5">
    <source>
        <dbReference type="ARBA" id="ARBA00022679"/>
    </source>
</evidence>
<dbReference type="GO" id="GO:0005886">
    <property type="term" value="C:plasma membrane"/>
    <property type="evidence" value="ECO:0007669"/>
    <property type="project" value="TreeGrafter"/>
</dbReference>
<keyword evidence="6 10" id="KW-0812">Transmembrane</keyword>
<evidence type="ECO:0000259" key="12">
    <source>
        <dbReference type="PROSITE" id="PS50885"/>
    </source>
</evidence>
<gene>
    <name evidence="13" type="ORF">ABVK50_03690</name>
</gene>
<dbReference type="InterPro" id="IPR050428">
    <property type="entry name" value="TCS_sensor_his_kinase"/>
</dbReference>
<keyword evidence="8 10" id="KW-1133">Transmembrane helix</keyword>
<dbReference type="InterPro" id="IPR003594">
    <property type="entry name" value="HATPase_dom"/>
</dbReference>
<evidence type="ECO:0000256" key="1">
    <source>
        <dbReference type="ARBA" id="ARBA00000085"/>
    </source>
</evidence>
<dbReference type="PANTHER" id="PTHR45436">
    <property type="entry name" value="SENSOR HISTIDINE KINASE YKOH"/>
    <property type="match status" value="1"/>
</dbReference>
<evidence type="ECO:0000256" key="8">
    <source>
        <dbReference type="ARBA" id="ARBA00022989"/>
    </source>
</evidence>
<dbReference type="Pfam" id="PF00512">
    <property type="entry name" value="HisKA"/>
    <property type="match status" value="1"/>
</dbReference>
<evidence type="ECO:0000256" key="6">
    <source>
        <dbReference type="ARBA" id="ARBA00022692"/>
    </source>
</evidence>
<keyword evidence="7 13" id="KW-0418">Kinase</keyword>
<evidence type="ECO:0000256" key="2">
    <source>
        <dbReference type="ARBA" id="ARBA00004370"/>
    </source>
</evidence>
<dbReference type="CDD" id="cd00082">
    <property type="entry name" value="HisKA"/>
    <property type="match status" value="1"/>
</dbReference>
<dbReference type="SUPFAM" id="SSF47384">
    <property type="entry name" value="Homodimeric domain of signal transducing histidine kinase"/>
    <property type="match status" value="1"/>
</dbReference>
<dbReference type="Gene3D" id="3.30.565.10">
    <property type="entry name" value="Histidine kinase-like ATPase, C-terminal domain"/>
    <property type="match status" value="1"/>
</dbReference>
<dbReference type="PROSITE" id="PS50885">
    <property type="entry name" value="HAMP"/>
    <property type="match status" value="1"/>
</dbReference>
<dbReference type="SUPFAM" id="SSF55874">
    <property type="entry name" value="ATPase domain of HSP90 chaperone/DNA topoisomerase II/histidine kinase"/>
    <property type="match status" value="1"/>
</dbReference>
<dbReference type="InterPro" id="IPR003660">
    <property type="entry name" value="HAMP_dom"/>
</dbReference>
<keyword evidence="10" id="KW-0472">Membrane</keyword>